<dbReference type="PANTHER" id="PTHR30419:SF31">
    <property type="entry name" value="BLR3139 PROTEIN"/>
    <property type="match status" value="1"/>
</dbReference>
<reference evidence="7 8" key="1">
    <citation type="journal article" date="2018" name="J. Microbiol.">
        <title>Baekduia soli gen. nov., sp. nov., a novel bacterium isolated from the soil of Baekdu Mountain and proposal of a novel family name, Baekduiaceae fam. nov.</title>
        <authorList>
            <person name="An D.S."/>
            <person name="Siddiqi M.Z."/>
            <person name="Kim K.H."/>
            <person name="Yu H.S."/>
            <person name="Im W.T."/>
        </authorList>
    </citation>
    <scope>NUCLEOTIDE SEQUENCE [LARGE SCALE GENOMIC DNA]</scope>
    <source>
        <strain evidence="7 8">BR7-21</strain>
    </source>
</reference>
<dbReference type="KEGG" id="bsol:FSW04_18120"/>
<evidence type="ECO:0000256" key="3">
    <source>
        <dbReference type="ARBA" id="ARBA00023125"/>
    </source>
</evidence>
<dbReference type="FunFam" id="1.10.10.10:FF:000001">
    <property type="entry name" value="LysR family transcriptional regulator"/>
    <property type="match status" value="1"/>
</dbReference>
<dbReference type="OrthoDB" id="3181812at2"/>
<dbReference type="EMBL" id="CP042430">
    <property type="protein sequence ID" value="QEC49305.1"/>
    <property type="molecule type" value="Genomic_DNA"/>
</dbReference>
<proteinExistence type="inferred from homology"/>
<feature type="domain" description="HTH lysR-type" evidence="6">
    <location>
        <begin position="13"/>
        <end position="70"/>
    </location>
</feature>
<gene>
    <name evidence="7" type="ORF">FSW04_18120</name>
</gene>
<dbReference type="SUPFAM" id="SSF46785">
    <property type="entry name" value="Winged helix' DNA-binding domain"/>
    <property type="match status" value="1"/>
</dbReference>
<evidence type="ECO:0000256" key="2">
    <source>
        <dbReference type="ARBA" id="ARBA00023015"/>
    </source>
</evidence>
<name>A0A5B8U8K4_9ACTN</name>
<evidence type="ECO:0000313" key="8">
    <source>
        <dbReference type="Proteomes" id="UP000321805"/>
    </source>
</evidence>
<dbReference type="InterPro" id="IPR050950">
    <property type="entry name" value="HTH-type_LysR_regulators"/>
</dbReference>
<dbReference type="InterPro" id="IPR036388">
    <property type="entry name" value="WH-like_DNA-bd_sf"/>
</dbReference>
<dbReference type="GO" id="GO:0003677">
    <property type="term" value="F:DNA binding"/>
    <property type="evidence" value="ECO:0007669"/>
    <property type="project" value="UniProtKB-KW"/>
</dbReference>
<dbReference type="SUPFAM" id="SSF53850">
    <property type="entry name" value="Periplasmic binding protein-like II"/>
    <property type="match status" value="1"/>
</dbReference>
<evidence type="ECO:0000259" key="6">
    <source>
        <dbReference type="PROSITE" id="PS50931"/>
    </source>
</evidence>
<dbReference type="PRINTS" id="PR00039">
    <property type="entry name" value="HTHLYSR"/>
</dbReference>
<evidence type="ECO:0000256" key="4">
    <source>
        <dbReference type="ARBA" id="ARBA00023163"/>
    </source>
</evidence>
<dbReference type="InterPro" id="IPR036390">
    <property type="entry name" value="WH_DNA-bd_sf"/>
</dbReference>
<keyword evidence="4" id="KW-0804">Transcription</keyword>
<protein>
    <submittedName>
        <fullName evidence="7">LysR family transcriptional regulator</fullName>
    </submittedName>
</protein>
<accession>A0A5B8U8K4</accession>
<dbReference type="Proteomes" id="UP000321805">
    <property type="component" value="Chromosome"/>
</dbReference>
<dbReference type="Gene3D" id="1.10.10.10">
    <property type="entry name" value="Winged helix-like DNA-binding domain superfamily/Winged helix DNA-binding domain"/>
    <property type="match status" value="1"/>
</dbReference>
<keyword evidence="2" id="KW-0805">Transcription regulation</keyword>
<keyword evidence="8" id="KW-1185">Reference proteome</keyword>
<dbReference type="Pfam" id="PF03466">
    <property type="entry name" value="LysR_substrate"/>
    <property type="match status" value="1"/>
</dbReference>
<evidence type="ECO:0000256" key="5">
    <source>
        <dbReference type="SAM" id="MobiDB-lite"/>
    </source>
</evidence>
<keyword evidence="3" id="KW-0238">DNA-binding</keyword>
<evidence type="ECO:0000256" key="1">
    <source>
        <dbReference type="ARBA" id="ARBA00009437"/>
    </source>
</evidence>
<dbReference type="InterPro" id="IPR005119">
    <property type="entry name" value="LysR_subst-bd"/>
</dbReference>
<evidence type="ECO:0000313" key="7">
    <source>
        <dbReference type="EMBL" id="QEC49305.1"/>
    </source>
</evidence>
<dbReference type="Gene3D" id="3.40.190.290">
    <property type="match status" value="1"/>
</dbReference>
<organism evidence="7 8">
    <name type="scientific">Baekduia soli</name>
    <dbReference type="NCBI Taxonomy" id="496014"/>
    <lineage>
        <taxon>Bacteria</taxon>
        <taxon>Bacillati</taxon>
        <taxon>Actinomycetota</taxon>
        <taxon>Thermoleophilia</taxon>
        <taxon>Solirubrobacterales</taxon>
        <taxon>Baekduiaceae</taxon>
        <taxon>Baekduia</taxon>
    </lineage>
</organism>
<sequence>MDPAITTNYDRRVLLRQLEYLAALDRERHFGRASQACHVSQPALSAALRRLEDELGVMLVRRGRRFEGFTHEGERVLVWARRALAGAEGLTEEVQRLRGGLEGTLRLGAIPTSLPASVHVTSRLRRRHPRMRIEIRSMSSREIAAGLRAGELDAGLTYLDDDPLTDVDTLELWHERLLLVCAGESTAGATTTWAAAAELPLCLLTPDMQHRRIVDAAFAAATGKARGRWSRRTRCRPSWPMPAPGCPASPQTPGFSPTRCRLRFDPSRWSPRSSSPRSGS</sequence>
<dbReference type="GO" id="GO:0003700">
    <property type="term" value="F:DNA-binding transcription factor activity"/>
    <property type="evidence" value="ECO:0007669"/>
    <property type="project" value="InterPro"/>
</dbReference>
<dbReference type="PANTHER" id="PTHR30419">
    <property type="entry name" value="HTH-TYPE TRANSCRIPTIONAL REGULATOR YBHD"/>
    <property type="match status" value="1"/>
</dbReference>
<feature type="compositionally biased region" description="Low complexity" evidence="5">
    <location>
        <begin position="267"/>
        <end position="280"/>
    </location>
</feature>
<feature type="region of interest" description="Disordered" evidence="5">
    <location>
        <begin position="236"/>
        <end position="280"/>
    </location>
</feature>
<comment type="similarity">
    <text evidence="1">Belongs to the LysR transcriptional regulatory family.</text>
</comment>
<dbReference type="PROSITE" id="PS50931">
    <property type="entry name" value="HTH_LYSR"/>
    <property type="match status" value="1"/>
</dbReference>
<dbReference type="InterPro" id="IPR000847">
    <property type="entry name" value="LysR_HTH_N"/>
</dbReference>
<dbReference type="AlphaFoldDB" id="A0A5B8U8K4"/>
<dbReference type="Pfam" id="PF00126">
    <property type="entry name" value="HTH_1"/>
    <property type="match status" value="1"/>
</dbReference>
<dbReference type="GO" id="GO:0005829">
    <property type="term" value="C:cytosol"/>
    <property type="evidence" value="ECO:0007669"/>
    <property type="project" value="TreeGrafter"/>
</dbReference>